<reference evidence="1" key="2">
    <citation type="submission" date="2021-04" db="EMBL/GenBank/DDBJ databases">
        <authorList>
            <person name="Gilroy R."/>
        </authorList>
    </citation>
    <scope>NUCLEOTIDE SEQUENCE</scope>
    <source>
        <strain evidence="1">ChiHecec3B27-8219</strain>
    </source>
</reference>
<accession>A0A9D2FVU5</accession>
<name>A0A9D2FVU5_9BACT</name>
<gene>
    <name evidence="1" type="ORF">H9966_00220</name>
</gene>
<evidence type="ECO:0000313" key="2">
    <source>
        <dbReference type="Proteomes" id="UP000824055"/>
    </source>
</evidence>
<organism evidence="1 2">
    <name type="scientific">Candidatus Prevotella avicola</name>
    <dbReference type="NCBI Taxonomy" id="2838738"/>
    <lineage>
        <taxon>Bacteria</taxon>
        <taxon>Pseudomonadati</taxon>
        <taxon>Bacteroidota</taxon>
        <taxon>Bacteroidia</taxon>
        <taxon>Bacteroidales</taxon>
        <taxon>Prevotellaceae</taxon>
        <taxon>Prevotella</taxon>
    </lineage>
</organism>
<dbReference type="EMBL" id="DXBE01000002">
    <property type="protein sequence ID" value="HIZ68309.1"/>
    <property type="molecule type" value="Genomic_DNA"/>
</dbReference>
<protein>
    <submittedName>
        <fullName evidence="1">Uncharacterized protein</fullName>
    </submittedName>
</protein>
<sequence length="215" mass="25549">MARHPRWSDEYWPQLLQVYLEKPVGVKPLYAKRMVDLSLEWHIPPQYLHKQMFQLRLLTPPMERLWATYGDNPKKLKKDITTLRKMRGLGNAELFYEGVEVNESFEKDWHPLETHPELTPVKLILILDLYFQLTPITMRQETPEVIELGKLIKVKPTIIAEVMEVYQICDPYLNHGEVCFSPLLPACDQIWRRYGNEHPDKLYTLATQLKEYFIK</sequence>
<evidence type="ECO:0000313" key="1">
    <source>
        <dbReference type="EMBL" id="HIZ68309.1"/>
    </source>
</evidence>
<reference evidence="1" key="1">
    <citation type="journal article" date="2021" name="PeerJ">
        <title>Extensive microbial diversity within the chicken gut microbiome revealed by metagenomics and culture.</title>
        <authorList>
            <person name="Gilroy R."/>
            <person name="Ravi A."/>
            <person name="Getino M."/>
            <person name="Pursley I."/>
            <person name="Horton D.L."/>
            <person name="Alikhan N.F."/>
            <person name="Baker D."/>
            <person name="Gharbi K."/>
            <person name="Hall N."/>
            <person name="Watson M."/>
            <person name="Adriaenssens E.M."/>
            <person name="Foster-Nyarko E."/>
            <person name="Jarju S."/>
            <person name="Secka A."/>
            <person name="Antonio M."/>
            <person name="Oren A."/>
            <person name="Chaudhuri R.R."/>
            <person name="La Ragione R."/>
            <person name="Hildebrand F."/>
            <person name="Pallen M.J."/>
        </authorList>
    </citation>
    <scope>NUCLEOTIDE SEQUENCE</scope>
    <source>
        <strain evidence="1">ChiHecec3B27-8219</strain>
    </source>
</reference>
<dbReference type="AlphaFoldDB" id="A0A9D2FVU5"/>
<proteinExistence type="predicted"/>
<comment type="caution">
    <text evidence="1">The sequence shown here is derived from an EMBL/GenBank/DDBJ whole genome shotgun (WGS) entry which is preliminary data.</text>
</comment>
<dbReference type="Proteomes" id="UP000824055">
    <property type="component" value="Unassembled WGS sequence"/>
</dbReference>